<dbReference type="EMBL" id="CP068242">
    <property type="protein sequence ID" value="QQV79591.1"/>
    <property type="molecule type" value="Genomic_DNA"/>
</dbReference>
<sequence length="51" mass="5730">MMDQVIFIEDGQLEMSGTPEELLATNAHYQKNFTELIVALVLSRNKKTTGC</sequence>
<protein>
    <submittedName>
        <fullName evidence="1">Uncharacterized protein</fullName>
    </submittedName>
</protein>
<gene>
    <name evidence="1" type="ORF">JG559_00225</name>
</gene>
<evidence type="ECO:0000313" key="1">
    <source>
        <dbReference type="EMBL" id="QQV79591.1"/>
    </source>
</evidence>
<dbReference type="AlphaFoldDB" id="A0A974NZ56"/>
<proteinExistence type="predicted"/>
<reference evidence="1" key="1">
    <citation type="submission" date="2021-01" db="EMBL/GenBank/DDBJ databases">
        <title>Enterococcus.</title>
        <authorList>
            <person name="Du X."/>
            <person name="Wang N."/>
        </authorList>
    </citation>
    <scope>NUCLEOTIDE SEQUENCE [LARGE SCALE GENOMIC DNA]</scope>
    <source>
        <strain evidence="1">T90-2</strain>
    </source>
</reference>
<organism evidence="1">
    <name type="scientific">Enterococcus faecalis</name>
    <name type="common">Streptococcus faecalis</name>
    <dbReference type="NCBI Taxonomy" id="1351"/>
    <lineage>
        <taxon>Bacteria</taxon>
        <taxon>Bacillati</taxon>
        <taxon>Bacillota</taxon>
        <taxon>Bacilli</taxon>
        <taxon>Lactobacillales</taxon>
        <taxon>Enterococcaceae</taxon>
        <taxon>Enterococcus</taxon>
    </lineage>
</organism>
<name>A0A974NZ56_ENTFL</name>
<accession>A0A974NZ56</accession>